<accession>A0A6A5KUF6</accession>
<name>A0A6A5KUF6_9PLEO</name>
<feature type="compositionally biased region" description="Basic and acidic residues" evidence="1">
    <location>
        <begin position="154"/>
        <end position="168"/>
    </location>
</feature>
<organism evidence="2 3">
    <name type="scientific">Decorospora gaudefroyi</name>
    <dbReference type="NCBI Taxonomy" id="184978"/>
    <lineage>
        <taxon>Eukaryota</taxon>
        <taxon>Fungi</taxon>
        <taxon>Dikarya</taxon>
        <taxon>Ascomycota</taxon>
        <taxon>Pezizomycotina</taxon>
        <taxon>Dothideomycetes</taxon>
        <taxon>Pleosporomycetidae</taxon>
        <taxon>Pleosporales</taxon>
        <taxon>Pleosporineae</taxon>
        <taxon>Pleosporaceae</taxon>
        <taxon>Decorospora</taxon>
    </lineage>
</organism>
<feature type="region of interest" description="Disordered" evidence="1">
    <location>
        <begin position="1"/>
        <end position="178"/>
    </location>
</feature>
<feature type="compositionally biased region" description="Low complexity" evidence="1">
    <location>
        <begin position="563"/>
        <end position="573"/>
    </location>
</feature>
<reference evidence="2" key="1">
    <citation type="submission" date="2020-01" db="EMBL/GenBank/DDBJ databases">
        <authorList>
            <consortium name="DOE Joint Genome Institute"/>
            <person name="Haridas S."/>
            <person name="Albert R."/>
            <person name="Binder M."/>
            <person name="Bloem J."/>
            <person name="Labutti K."/>
            <person name="Salamov A."/>
            <person name="Andreopoulos B."/>
            <person name="Baker S.E."/>
            <person name="Barry K."/>
            <person name="Bills G."/>
            <person name="Bluhm B.H."/>
            <person name="Cannon C."/>
            <person name="Castanera R."/>
            <person name="Culley D.E."/>
            <person name="Daum C."/>
            <person name="Ezra D."/>
            <person name="Gonzalez J.B."/>
            <person name="Henrissat B."/>
            <person name="Kuo A."/>
            <person name="Liang C."/>
            <person name="Lipzen A."/>
            <person name="Lutzoni F."/>
            <person name="Magnuson J."/>
            <person name="Mondo S."/>
            <person name="Nolan M."/>
            <person name="Ohm R."/>
            <person name="Pangilinan J."/>
            <person name="Park H.-J."/>
            <person name="Ramirez L."/>
            <person name="Alfaro M."/>
            <person name="Sun H."/>
            <person name="Tritt A."/>
            <person name="Yoshinaga Y."/>
            <person name="Zwiers L.-H."/>
            <person name="Turgeon B.G."/>
            <person name="Goodwin S.B."/>
            <person name="Spatafora J.W."/>
            <person name="Crous P.W."/>
            <person name="Grigoriev I.V."/>
        </authorList>
    </citation>
    <scope>NUCLEOTIDE SEQUENCE</scope>
    <source>
        <strain evidence="2">P77</strain>
    </source>
</reference>
<keyword evidence="3" id="KW-1185">Reference proteome</keyword>
<evidence type="ECO:0008006" key="4">
    <source>
        <dbReference type="Google" id="ProtNLM"/>
    </source>
</evidence>
<feature type="compositionally biased region" description="Polar residues" evidence="1">
    <location>
        <begin position="228"/>
        <end position="239"/>
    </location>
</feature>
<dbReference type="SUPFAM" id="SSF53335">
    <property type="entry name" value="S-adenosyl-L-methionine-dependent methyltransferases"/>
    <property type="match status" value="1"/>
</dbReference>
<feature type="region of interest" description="Disordered" evidence="1">
    <location>
        <begin position="1192"/>
        <end position="1242"/>
    </location>
</feature>
<feature type="compositionally biased region" description="Polar residues" evidence="1">
    <location>
        <begin position="623"/>
        <end position="633"/>
    </location>
</feature>
<feature type="compositionally biased region" description="Acidic residues" evidence="1">
    <location>
        <begin position="801"/>
        <end position="813"/>
    </location>
</feature>
<feature type="compositionally biased region" description="Pro residues" evidence="1">
    <location>
        <begin position="936"/>
        <end position="951"/>
    </location>
</feature>
<feature type="compositionally biased region" description="Low complexity" evidence="1">
    <location>
        <begin position="69"/>
        <end position="80"/>
    </location>
</feature>
<dbReference type="OrthoDB" id="5382952at2759"/>
<feature type="region of interest" description="Disordered" evidence="1">
    <location>
        <begin position="224"/>
        <end position="577"/>
    </location>
</feature>
<feature type="compositionally biased region" description="Basic and acidic residues" evidence="1">
    <location>
        <begin position="1232"/>
        <end position="1242"/>
    </location>
</feature>
<dbReference type="Proteomes" id="UP000800040">
    <property type="component" value="Unassembled WGS sequence"/>
</dbReference>
<feature type="compositionally biased region" description="Polar residues" evidence="1">
    <location>
        <begin position="1195"/>
        <end position="1231"/>
    </location>
</feature>
<feature type="compositionally biased region" description="Basic and acidic residues" evidence="1">
    <location>
        <begin position="664"/>
        <end position="674"/>
    </location>
</feature>
<feature type="compositionally biased region" description="Polar residues" evidence="1">
    <location>
        <begin position="851"/>
        <end position="865"/>
    </location>
</feature>
<feature type="compositionally biased region" description="Polar residues" evidence="1">
    <location>
        <begin position="263"/>
        <end position="277"/>
    </location>
</feature>
<feature type="compositionally biased region" description="Polar residues" evidence="1">
    <location>
        <begin position="1485"/>
        <end position="1494"/>
    </location>
</feature>
<feature type="compositionally biased region" description="Low complexity" evidence="1">
    <location>
        <begin position="434"/>
        <end position="452"/>
    </location>
</feature>
<proteinExistence type="predicted"/>
<evidence type="ECO:0000313" key="2">
    <source>
        <dbReference type="EMBL" id="KAF1838576.1"/>
    </source>
</evidence>
<sequence>MASYKSQQPPPRRTEDRAPTTRLPQRSVTPTTTTSHLPTTGQSKLQKRRPSQDDQRPRVPTSQKGPVGSFSSRQRSTSRSIPMFPQHPTVTGSKPTPQASTSTSRLPKLEVPQSIRTPSLASGSSESTIESPRSNVLRRKQTSVGVANSRQATRIRDDSMSSQDDRQAMEGIPGGYKDPFSETVLGISLPPSSTILARSEPQVETYSNLLYDYEIGPTDILPLPTPQYALSATPSTRYSESPGPFSVSSTPTSISSYSPGTTLSRTSVRTRQASPLQNRPPVARHKTPDEATSRHPHTLSTVRESSTSSSSASTVVTEGGRQKDRQSPPRLATLPQSPQVPDVLPASTNNPPTQAPPELAHLADQSPVPLPTARRPSRPSRDGAPEISGLRGPSPIIQSNMLNFPSLHKRTNSSDSKIVPASTARPKMSASTKPSSRLPSPNPSSSLPPANRVPARGPTPDIHHDRNPQRTSTGPPQAPIPTPSPSKTSRFGFFSRRTKTEPIAPAKSENKLHRRGPAAGTGHEGYGRYAVRGRSGSSVSTNSIGRSASAGTTSDSLDKTPSTRKSSMTSTTSGEVDDFFLNRLAPVVIRGTGSSSELSRSPEPMHSSSSLDVSVGHGFEGKNTVNSTSQSAVEKNRPTLLPSAMPDNTRGGSPMKKMGLGLRRPSESDDDTKRSFMPVLASKRTSRALQTAQGPGASAVPTNRTAGKIRKNSVSETGAEIKEGNWLKSSKKSKAEKEPSRPSKRWNFFQRAHAGPRAATPAVPVASPSNDQAPVSRSVAHYALMDQSGLELDDIERLMQEVDDGTESALSDDEPGRKERMQSMLLPPKPVLAPSFLQPVRSASPKVNLRSEAQPQAEQKQSKLTIDTDIASAPESSDRYSLADLTPVTDLSPPSSPFGDPSPMKDEDAAAPVGAPVSAPLARAATQDDFVLPQSLPSPGPPPISPPPRPSRLPQVGRIPQVVSSRRQPHRPSSQSFSRPFVSDQPRPTALPRTSFDSIGSLVATAGPIEPYPILHGLSALTHGSAIATISPPEDESNRRSEFFKFPPRKDSEVSYSSSSGVWSFAPAVGTAVVPGPGAPLSEDELWNEYDDLIDEVLLPVTSRTSDDANNVQSQHPSLEPMPLRTKAPRHFPQSNCDDEVANPSLHLRRSRLLAVLHSTQSPTSSVSFSEFISDYGERKISVVDPITGRLSLPGSPNLSAASGTKRSTRSSLPASLSQSARQSKATIASRSSKDRDSANTNRYRDTRLVEIAESHSDGLLSMANLRFGALMTSKWLSFGRVLFSPVHFELKDSREDRVLVIDGLGKDWSYYCALTYPDATVYDMGPDPSPATSSDEASEPWSTLTNHRHICHPNLSKAFPFPMHFFACVVLRFPTALPSSVHRFILSEAKRVLRPGGYLEFSVLDMDLVNMGNRARRAVRGLKMRMHVADENISLRNISDEIMAGIGRKGFVECNRCVVGVPVAGKLPSPDDVKLTTTTKRKGSTASSASKTNGGARPQPKGPKPETSFSDLLNVSSPSESTDNGITDMVARVGRWWYSRCYESLVLPEAGEPGVADSGNLLESSIWRDESLVNECEKRGTSFKLLIGYAQKPEVGVRRTVSV</sequence>
<feature type="region of interest" description="Disordered" evidence="1">
    <location>
        <begin position="1470"/>
        <end position="1526"/>
    </location>
</feature>
<gene>
    <name evidence="2" type="ORF">BDW02DRAFT_391951</name>
</gene>
<protein>
    <recommendedName>
        <fullName evidence="4">Methyltransferase type 11 domain-containing protein</fullName>
    </recommendedName>
</protein>
<feature type="compositionally biased region" description="Polar residues" evidence="1">
    <location>
        <begin position="114"/>
        <end position="134"/>
    </location>
</feature>
<feature type="compositionally biased region" description="Polar residues" evidence="1">
    <location>
        <begin position="535"/>
        <end position="555"/>
    </location>
</feature>
<evidence type="ECO:0000313" key="3">
    <source>
        <dbReference type="Proteomes" id="UP000800040"/>
    </source>
</evidence>
<feature type="compositionally biased region" description="Polar residues" evidence="1">
    <location>
        <begin position="1508"/>
        <end position="1526"/>
    </location>
</feature>
<dbReference type="EMBL" id="ML975251">
    <property type="protein sequence ID" value="KAF1838576.1"/>
    <property type="molecule type" value="Genomic_DNA"/>
</dbReference>
<feature type="compositionally biased region" description="Polar residues" evidence="1">
    <location>
        <begin position="142"/>
        <end position="152"/>
    </location>
</feature>
<dbReference type="InterPro" id="IPR029063">
    <property type="entry name" value="SAM-dependent_MTases_sf"/>
</dbReference>
<feature type="compositionally biased region" description="Low complexity" evidence="1">
    <location>
        <begin position="29"/>
        <end position="40"/>
    </location>
</feature>
<feature type="region of interest" description="Disordered" evidence="1">
    <location>
        <begin position="800"/>
        <end position="993"/>
    </location>
</feature>
<feature type="compositionally biased region" description="Low complexity" evidence="1">
    <location>
        <begin position="244"/>
        <end position="262"/>
    </location>
</feature>
<feature type="compositionally biased region" description="Low complexity" evidence="1">
    <location>
        <begin position="910"/>
        <end position="922"/>
    </location>
</feature>
<evidence type="ECO:0000256" key="1">
    <source>
        <dbReference type="SAM" id="MobiDB-lite"/>
    </source>
</evidence>
<feature type="compositionally biased region" description="Low complexity" evidence="1">
    <location>
        <begin position="756"/>
        <end position="769"/>
    </location>
</feature>
<feature type="region of interest" description="Disordered" evidence="1">
    <location>
        <begin position="592"/>
        <end position="778"/>
    </location>
</feature>
<feature type="compositionally biased region" description="Low complexity" evidence="1">
    <location>
        <begin position="599"/>
        <end position="610"/>
    </location>
</feature>
<feature type="compositionally biased region" description="Low complexity" evidence="1">
    <location>
        <begin position="298"/>
        <end position="317"/>
    </location>
</feature>
<feature type="compositionally biased region" description="Polar residues" evidence="1">
    <location>
        <begin position="88"/>
        <end position="105"/>
    </location>
</feature>
<feature type="compositionally biased region" description="Low complexity" evidence="1">
    <location>
        <begin position="962"/>
        <end position="983"/>
    </location>
</feature>